<dbReference type="eggNOG" id="arCOG00551">
    <property type="taxonomic scope" value="Archaea"/>
</dbReference>
<evidence type="ECO:0000313" key="4">
    <source>
        <dbReference type="Proteomes" id="UP000001686"/>
    </source>
</evidence>
<dbReference type="GeneID" id="6094809"/>
<dbReference type="RefSeq" id="WP_012310175.1">
    <property type="nucleotide sequence ID" value="NC_010482.1"/>
</dbReference>
<dbReference type="KEGG" id="kcr:Kcr_1532"/>
<dbReference type="OrthoDB" id="82417at2157"/>
<evidence type="ECO:0000259" key="2">
    <source>
        <dbReference type="Pfam" id="PF22090"/>
    </source>
</evidence>
<dbReference type="EnsemblBacteria" id="ACB08278">
    <property type="protein sequence ID" value="ACB08278"/>
    <property type="gene ID" value="Kcr_1532"/>
</dbReference>
<dbReference type="EMBL" id="CP000968">
    <property type="protein sequence ID" value="ACB08278.1"/>
    <property type="molecule type" value="Genomic_DNA"/>
</dbReference>
<feature type="coiled-coil region" evidence="1">
    <location>
        <begin position="47"/>
        <end position="100"/>
    </location>
</feature>
<evidence type="ECO:0000313" key="3">
    <source>
        <dbReference type="EMBL" id="ACB08278.1"/>
    </source>
</evidence>
<proteinExistence type="predicted"/>
<feature type="domain" description="Gins51 C-terminal" evidence="2">
    <location>
        <begin position="113"/>
        <end position="154"/>
    </location>
</feature>
<protein>
    <submittedName>
        <fullName evidence="3">DNA replication initiation complex subunit, GINS family</fullName>
    </submittedName>
</protein>
<keyword evidence="4" id="KW-1185">Reference proteome</keyword>
<keyword evidence="1" id="KW-0175">Coiled coil</keyword>
<dbReference type="Proteomes" id="UP000001686">
    <property type="component" value="Chromosome"/>
</dbReference>
<dbReference type="InterPro" id="IPR054314">
    <property type="entry name" value="Gins51_C"/>
</dbReference>
<dbReference type="CDD" id="cd21695">
    <property type="entry name" value="GINS_B_archaea_Gins51"/>
    <property type="match status" value="1"/>
</dbReference>
<accession>B1L749</accession>
<dbReference type="HOGENOM" id="CLU_1599006_0_0_2"/>
<dbReference type="InParanoid" id="B1L749"/>
<organism evidence="3 4">
    <name type="scientific">Korarchaeum cryptofilum (strain OPF8)</name>
    <dbReference type="NCBI Taxonomy" id="374847"/>
    <lineage>
        <taxon>Archaea</taxon>
        <taxon>Thermoproteota</taxon>
        <taxon>Candidatus Korarchaeia</taxon>
        <taxon>Candidatus Korarchaeales</taxon>
        <taxon>Candidatus Korarchaeaceae</taxon>
        <taxon>Candidatus Korarchaeum</taxon>
    </lineage>
</organism>
<dbReference type="STRING" id="374847.Kcr_1532"/>
<sequence>MKYREIIREVILAISEGKVSPSLIAEIKAAEESLSKDLPKGLEGRVYARASEVLRNLRIELENSMKLMDLFIKAAYGAELESIERKLKADEVVKEVVEERAYGPLGSMAMSLVTFKTQVPKFVGVDMRVYGPFSEGDIALIPEENAQALKSSGAVEVMEDASSGED</sequence>
<name>B1L749_KORCO</name>
<evidence type="ECO:0000256" key="1">
    <source>
        <dbReference type="SAM" id="Coils"/>
    </source>
</evidence>
<dbReference type="Pfam" id="PF22090">
    <property type="entry name" value="Gins51_C"/>
    <property type="match status" value="1"/>
</dbReference>
<reference evidence="3 4" key="1">
    <citation type="journal article" date="2008" name="Proc. Natl. Acad. Sci. U.S.A.">
        <title>A korarchaeal genome reveals new insights into the evolution of the Archaea.</title>
        <authorList>
            <person name="Elkins J.G."/>
            <person name="Podar M."/>
            <person name="Graham D.E."/>
            <person name="Makarova K.S."/>
            <person name="Wolf Y."/>
            <person name="Randau L."/>
            <person name="Hedlund B.P."/>
            <person name="Brochier-Armanet C."/>
            <person name="Kunin V."/>
            <person name="Anderson I."/>
            <person name="Lapidus A."/>
            <person name="Goltsman E."/>
            <person name="Barry K."/>
            <person name="Koonin E.V."/>
            <person name="Hugenholtz P."/>
            <person name="Kyrpides N."/>
            <person name="Wanner G."/>
            <person name="Richardson P."/>
            <person name="Keller M."/>
            <person name="Stetter K.O."/>
        </authorList>
    </citation>
    <scope>NUCLEOTIDE SEQUENCE [LARGE SCALE GENOMIC DNA]</scope>
    <source>
        <strain evidence="4">OPF8</strain>
    </source>
</reference>
<dbReference type="Gene3D" id="3.40.5.50">
    <property type="match status" value="1"/>
</dbReference>
<dbReference type="AlphaFoldDB" id="B1L749"/>
<gene>
    <name evidence="3" type="ordered locus">Kcr_1532</name>
</gene>